<keyword evidence="2" id="KW-1185">Reference proteome</keyword>
<gene>
    <name evidence="1" type="ORF">PoB_000952500</name>
</gene>
<evidence type="ECO:0000313" key="2">
    <source>
        <dbReference type="Proteomes" id="UP000735302"/>
    </source>
</evidence>
<proteinExistence type="predicted"/>
<keyword evidence="1" id="KW-0808">Transferase</keyword>
<accession>A0AAV3YKK6</accession>
<dbReference type="Proteomes" id="UP000735302">
    <property type="component" value="Unassembled WGS sequence"/>
</dbReference>
<dbReference type="SUPFAM" id="SSF56672">
    <property type="entry name" value="DNA/RNA polymerases"/>
    <property type="match status" value="1"/>
</dbReference>
<dbReference type="InterPro" id="IPR052055">
    <property type="entry name" value="Hepadnavirus_pol/RT"/>
</dbReference>
<evidence type="ECO:0000313" key="1">
    <source>
        <dbReference type="EMBL" id="GFN83019.1"/>
    </source>
</evidence>
<organism evidence="1 2">
    <name type="scientific">Plakobranchus ocellatus</name>
    <dbReference type="NCBI Taxonomy" id="259542"/>
    <lineage>
        <taxon>Eukaryota</taxon>
        <taxon>Metazoa</taxon>
        <taxon>Spiralia</taxon>
        <taxon>Lophotrochozoa</taxon>
        <taxon>Mollusca</taxon>
        <taxon>Gastropoda</taxon>
        <taxon>Heterobranchia</taxon>
        <taxon>Euthyneura</taxon>
        <taxon>Panpulmonata</taxon>
        <taxon>Sacoglossa</taxon>
        <taxon>Placobranchoidea</taxon>
        <taxon>Plakobranchidae</taxon>
        <taxon>Plakobranchus</taxon>
    </lineage>
</organism>
<protein>
    <submittedName>
        <fullName evidence="1">Reverse transcriptase/ribonuclease h/methyltransferase</fullName>
    </submittedName>
</protein>
<dbReference type="PANTHER" id="PTHR33050">
    <property type="entry name" value="REVERSE TRANSCRIPTASE DOMAIN-CONTAINING PROTEIN"/>
    <property type="match status" value="1"/>
</dbReference>
<dbReference type="AlphaFoldDB" id="A0AAV3YKK6"/>
<dbReference type="PANTHER" id="PTHR33050:SF7">
    <property type="entry name" value="RIBONUCLEASE H"/>
    <property type="match status" value="1"/>
</dbReference>
<keyword evidence="1" id="KW-0548">Nucleotidyltransferase</keyword>
<keyword evidence="1" id="KW-0695">RNA-directed DNA polymerase</keyword>
<reference evidence="1 2" key="1">
    <citation type="journal article" date="2021" name="Elife">
        <title>Chloroplast acquisition without the gene transfer in kleptoplastic sea slugs, Plakobranchus ocellatus.</title>
        <authorList>
            <person name="Maeda T."/>
            <person name="Takahashi S."/>
            <person name="Yoshida T."/>
            <person name="Shimamura S."/>
            <person name="Takaki Y."/>
            <person name="Nagai Y."/>
            <person name="Toyoda A."/>
            <person name="Suzuki Y."/>
            <person name="Arimoto A."/>
            <person name="Ishii H."/>
            <person name="Satoh N."/>
            <person name="Nishiyama T."/>
            <person name="Hasebe M."/>
            <person name="Maruyama T."/>
            <person name="Minagawa J."/>
            <person name="Obokata J."/>
            <person name="Shigenobu S."/>
        </authorList>
    </citation>
    <scope>NUCLEOTIDE SEQUENCE [LARGE SCALE GENOMIC DNA]</scope>
</reference>
<dbReference type="EMBL" id="BLXT01001072">
    <property type="protein sequence ID" value="GFN83019.1"/>
    <property type="molecule type" value="Genomic_DNA"/>
</dbReference>
<dbReference type="CDD" id="cd09275">
    <property type="entry name" value="RNase_HI_RT_DIRS1"/>
    <property type="match status" value="1"/>
</dbReference>
<name>A0AAV3YKK6_9GAST</name>
<sequence length="227" mass="25841">MSIEVVQQRKDKIETFCKYILNSQKISIREVAKLIGLMVSSFEAVPRGPLYYRRIEKDKSKALLKNKGNWEKSMRLSELAKTEIHWWLHNIKESKAPICVEEPTLIIKSDASLKGWGAVCDSMTAGGPWLINEQFEYHINELELLAAYYALKSFIKSKRDIHVRVFVDNTVAMTCINKMGSSRAISRDTVSRLIRTLLDLSGIDLTLFTAHSTREPALLLRPGQACL</sequence>
<comment type="caution">
    <text evidence="1">The sequence shown here is derived from an EMBL/GenBank/DDBJ whole genome shotgun (WGS) entry which is preliminary data.</text>
</comment>
<dbReference type="InterPro" id="IPR043502">
    <property type="entry name" value="DNA/RNA_pol_sf"/>
</dbReference>
<dbReference type="GO" id="GO:0003964">
    <property type="term" value="F:RNA-directed DNA polymerase activity"/>
    <property type="evidence" value="ECO:0007669"/>
    <property type="project" value="UniProtKB-KW"/>
</dbReference>